<sequence>MFLTLLSSMNLTNIKEPNLIKTNIIQNYRSEFNLSEKVNISRSIKASNTPSKNNDNNFYILKSSANFYNQTVENILKGFNFKLSDEYISFIKDGFKLEISLTVNLEFINTKDQYFNNKYDLVFYLSNNSFTNQSSKDVIWKNVRYQTSDKMITDYIDTKNHWQFSFNKELYLFNLKHVFNKKYNFRFTDFNNLYSFNSLKYNIDTIKYRFYTPLSLYSQIKDLNFNINKDNISIDDIKKQIYIQQTNLKNSEFYKQNKVLWDGLYDNLKLELEEEKKFKRFIWDDKIVVKITLPIKSKYKKYLKDIYFINTYFKKIDLNWLIEIDELELNKTDLNNINKLFDDLNLLFLTAFDTEIKDNILIIKPKKEYEYKFYNQKQIFLKFKDENINTINSDTNNQNKLTNSNINQNQQIESRVNQTNTTNNSTNNSTNNAILKSPYFYMSVAISLLFIICLLFLLNKIVIKYLNKKRKST</sequence>
<dbReference type="KEGG" id="mml:MLC_2320"/>
<proteinExistence type="predicted"/>
<accession>F4MPC8</accession>
<dbReference type="Proteomes" id="UP000010103">
    <property type="component" value="Chromosome"/>
</dbReference>
<protein>
    <recommendedName>
        <fullName evidence="4">Transmembrane protein</fullName>
    </recommendedName>
</protein>
<keyword evidence="1" id="KW-1133">Transmembrane helix</keyword>
<feature type="transmembrane region" description="Helical" evidence="1">
    <location>
        <begin position="439"/>
        <end position="463"/>
    </location>
</feature>
<name>F4MPC8_MYCML</name>
<dbReference type="OrthoDB" id="9936607at2"/>
<reference evidence="3" key="2">
    <citation type="journal article" date="2011" name="BMC Genomics">
        <title>Mycoplasma mycoides, from mycoides Small Colony to capri. A microevolutionary perspective.</title>
        <authorList>
            <person name="Thiaucourt F."/>
            <person name="Manso-Silvan L."/>
            <person name="Salah W."/>
            <person name="Barbe V."/>
            <person name="Berger A."/>
            <person name="Jacob D."/>
            <person name="Breton M."/>
            <person name="Dupuy V."/>
            <person name="Lomenech A.M."/>
            <person name="Blanchard A."/>
            <person name="Sirand-Pugnet P."/>
        </authorList>
    </citation>
    <scope>NUCLEOTIDE SEQUENCE [LARGE SCALE GENOMIC DNA]</scope>
    <source>
        <strain evidence="3">95010</strain>
    </source>
</reference>
<evidence type="ECO:0000256" key="1">
    <source>
        <dbReference type="SAM" id="Phobius"/>
    </source>
</evidence>
<organism evidence="2 3">
    <name type="scientific">Mycoplasma mycoides subsp. capri LC str. 95010</name>
    <dbReference type="NCBI Taxonomy" id="862259"/>
    <lineage>
        <taxon>Bacteria</taxon>
        <taxon>Bacillati</taxon>
        <taxon>Mycoplasmatota</taxon>
        <taxon>Mollicutes</taxon>
        <taxon>Mycoplasmataceae</taxon>
        <taxon>Mycoplasma</taxon>
    </lineage>
</organism>
<evidence type="ECO:0008006" key="4">
    <source>
        <dbReference type="Google" id="ProtNLM"/>
    </source>
</evidence>
<gene>
    <name evidence="2" type="ORF">MLC_2320</name>
</gene>
<dbReference type="RefSeq" id="WP_013729380.1">
    <property type="nucleotide sequence ID" value="NC_015431.1"/>
</dbReference>
<dbReference type="AlphaFoldDB" id="F4MPC8"/>
<evidence type="ECO:0000313" key="2">
    <source>
        <dbReference type="EMBL" id="CBW53960.1"/>
    </source>
</evidence>
<keyword evidence="1" id="KW-0472">Membrane</keyword>
<dbReference type="EMBL" id="FQ377874">
    <property type="protein sequence ID" value="CBW53960.1"/>
    <property type="molecule type" value="Genomic_DNA"/>
</dbReference>
<keyword evidence="1" id="KW-0812">Transmembrane</keyword>
<reference evidence="3" key="1">
    <citation type="journal article" date="2011" name="BMC Genomics">
        <title>Mycoplasma mycoides, from "mycoides Small Colony" to "capri". A microevolutionary perspective.</title>
        <authorList>
            <person name="Thiaucourt F."/>
            <person name="Manso-Silvan L."/>
            <person name="Salah W."/>
            <person name="Barbe V."/>
            <person name="Berger A."/>
            <person name="Jacob D."/>
            <person name="Breton M."/>
            <person name="Dupuy V."/>
            <person name="Lomenech A.M."/>
            <person name="Blanchard A."/>
            <person name="Sirand-Pugnet P."/>
        </authorList>
    </citation>
    <scope>NUCLEOTIDE SEQUENCE [LARGE SCALE GENOMIC DNA]</scope>
    <source>
        <strain evidence="3">95010</strain>
    </source>
</reference>
<dbReference type="HOGENOM" id="CLU_578494_0_0_14"/>
<evidence type="ECO:0000313" key="3">
    <source>
        <dbReference type="Proteomes" id="UP000010103"/>
    </source>
</evidence>